<dbReference type="AlphaFoldDB" id="A0A0P6Y9G4"/>
<sequence length="239" mass="26056">MEIDSTFSHVIEITRLNYTYPDGRQALHDLSLQVSPGEKVALIGANGAGKSTLLLHLNGILNGDGALRVAGMELTQANLPRVRALVGMVFQSPDDQLFSPTVFEDVAYGPVYQGLPPAEIEQRVRTALEAVGMDDFARRSSYHLSIGEKKRIALATVLSMQPQVLALDEPSAGLDPRARRELIHLLKEMPQTMLVATHDLALARDLLPRTVLLHKGRVVADGPTEKLLDDETLLLANGL</sequence>
<keyword evidence="5" id="KW-0547">Nucleotide-binding</keyword>
<dbReference type="OrthoDB" id="9784332at2"/>
<name>A0A0P6Y9G4_9CHLR</name>
<dbReference type="STRING" id="1134406.ADN00_06710"/>
<dbReference type="SUPFAM" id="SSF52540">
    <property type="entry name" value="P-loop containing nucleoside triphosphate hydrolases"/>
    <property type="match status" value="1"/>
</dbReference>
<dbReference type="InterPro" id="IPR003593">
    <property type="entry name" value="AAA+_ATPase"/>
</dbReference>
<dbReference type="GO" id="GO:0043190">
    <property type="term" value="C:ATP-binding cassette (ABC) transporter complex"/>
    <property type="evidence" value="ECO:0007669"/>
    <property type="project" value="TreeGrafter"/>
</dbReference>
<organism evidence="10 11">
    <name type="scientific">Ornatilinea apprima</name>
    <dbReference type="NCBI Taxonomy" id="1134406"/>
    <lineage>
        <taxon>Bacteria</taxon>
        <taxon>Bacillati</taxon>
        <taxon>Chloroflexota</taxon>
        <taxon>Anaerolineae</taxon>
        <taxon>Anaerolineales</taxon>
        <taxon>Anaerolineaceae</taxon>
        <taxon>Ornatilinea</taxon>
    </lineage>
</organism>
<dbReference type="SMART" id="SM00382">
    <property type="entry name" value="AAA"/>
    <property type="match status" value="1"/>
</dbReference>
<dbReference type="FunFam" id="3.40.50.300:FF:000224">
    <property type="entry name" value="Energy-coupling factor transporter ATP-binding protein EcfA"/>
    <property type="match status" value="1"/>
</dbReference>
<dbReference type="PROSITE" id="PS50893">
    <property type="entry name" value="ABC_TRANSPORTER_2"/>
    <property type="match status" value="1"/>
</dbReference>
<keyword evidence="8" id="KW-0472">Membrane</keyword>
<evidence type="ECO:0000256" key="1">
    <source>
        <dbReference type="ARBA" id="ARBA00004236"/>
    </source>
</evidence>
<dbReference type="PATRIC" id="fig|1134406.4.peg.2253"/>
<evidence type="ECO:0000256" key="4">
    <source>
        <dbReference type="ARBA" id="ARBA00022475"/>
    </source>
</evidence>
<dbReference type="GO" id="GO:0016887">
    <property type="term" value="F:ATP hydrolysis activity"/>
    <property type="evidence" value="ECO:0007669"/>
    <property type="project" value="InterPro"/>
</dbReference>
<gene>
    <name evidence="10" type="ORF">ADN00_06710</name>
</gene>
<dbReference type="Pfam" id="PF00005">
    <property type="entry name" value="ABC_tran"/>
    <property type="match status" value="1"/>
</dbReference>
<evidence type="ECO:0000256" key="2">
    <source>
        <dbReference type="ARBA" id="ARBA00005417"/>
    </source>
</evidence>
<evidence type="ECO:0000256" key="8">
    <source>
        <dbReference type="ARBA" id="ARBA00023136"/>
    </source>
</evidence>
<dbReference type="EMBL" id="LGCL01000018">
    <property type="protein sequence ID" value="KPL78412.1"/>
    <property type="molecule type" value="Genomic_DNA"/>
</dbReference>
<evidence type="ECO:0000256" key="5">
    <source>
        <dbReference type="ARBA" id="ARBA00022741"/>
    </source>
</evidence>
<dbReference type="GO" id="GO:0042626">
    <property type="term" value="F:ATPase-coupled transmembrane transporter activity"/>
    <property type="evidence" value="ECO:0007669"/>
    <property type="project" value="TreeGrafter"/>
</dbReference>
<evidence type="ECO:0000256" key="7">
    <source>
        <dbReference type="ARBA" id="ARBA00022967"/>
    </source>
</evidence>
<keyword evidence="6 10" id="KW-0067">ATP-binding</keyword>
<dbReference type="Gene3D" id="3.40.50.300">
    <property type="entry name" value="P-loop containing nucleotide triphosphate hydrolases"/>
    <property type="match status" value="1"/>
</dbReference>
<keyword evidence="4" id="KW-1003">Cell membrane</keyword>
<comment type="caution">
    <text evidence="10">The sequence shown here is derived from an EMBL/GenBank/DDBJ whole genome shotgun (WGS) entry which is preliminary data.</text>
</comment>
<evidence type="ECO:0000256" key="3">
    <source>
        <dbReference type="ARBA" id="ARBA00022448"/>
    </source>
</evidence>
<feature type="domain" description="ABC transporter" evidence="9">
    <location>
        <begin position="11"/>
        <end position="239"/>
    </location>
</feature>
<dbReference type="RefSeq" id="WP_075062210.1">
    <property type="nucleotide sequence ID" value="NZ_LGCL01000018.1"/>
</dbReference>
<protein>
    <submittedName>
        <fullName evidence="10">Cobalt ABC transporter ATP-binding protein</fullName>
    </submittedName>
</protein>
<comment type="similarity">
    <text evidence="2">Belongs to the ABC transporter superfamily.</text>
</comment>
<dbReference type="InterPro" id="IPR015856">
    <property type="entry name" value="ABC_transpr_CbiO/EcfA_su"/>
</dbReference>
<dbReference type="Proteomes" id="UP000050417">
    <property type="component" value="Unassembled WGS sequence"/>
</dbReference>
<accession>A0A0P6Y9G4</accession>
<dbReference type="CDD" id="cd03225">
    <property type="entry name" value="ABC_cobalt_CbiO_domain1"/>
    <property type="match status" value="1"/>
</dbReference>
<dbReference type="GO" id="GO:0005524">
    <property type="term" value="F:ATP binding"/>
    <property type="evidence" value="ECO:0007669"/>
    <property type="project" value="UniProtKB-KW"/>
</dbReference>
<dbReference type="InterPro" id="IPR027417">
    <property type="entry name" value="P-loop_NTPase"/>
</dbReference>
<evidence type="ECO:0000313" key="11">
    <source>
        <dbReference type="Proteomes" id="UP000050417"/>
    </source>
</evidence>
<comment type="subcellular location">
    <subcellularLocation>
        <location evidence="1">Cell membrane</location>
    </subcellularLocation>
</comment>
<dbReference type="InterPro" id="IPR050095">
    <property type="entry name" value="ECF_ABC_transporter_ATP-bd"/>
</dbReference>
<reference evidence="10 11" key="1">
    <citation type="submission" date="2015-07" db="EMBL/GenBank/DDBJ databases">
        <title>Genome sequence of Ornatilinea apprima DSM 23815.</title>
        <authorList>
            <person name="Hemp J."/>
            <person name="Ward L.M."/>
            <person name="Pace L.A."/>
            <person name="Fischer W.W."/>
        </authorList>
    </citation>
    <scope>NUCLEOTIDE SEQUENCE [LARGE SCALE GENOMIC DNA]</scope>
    <source>
        <strain evidence="10 11">P3M-1</strain>
    </source>
</reference>
<keyword evidence="11" id="KW-1185">Reference proteome</keyword>
<proteinExistence type="inferred from homology"/>
<keyword evidence="3" id="KW-0813">Transport</keyword>
<evidence type="ECO:0000313" key="10">
    <source>
        <dbReference type="EMBL" id="KPL78412.1"/>
    </source>
</evidence>
<evidence type="ECO:0000259" key="9">
    <source>
        <dbReference type="PROSITE" id="PS50893"/>
    </source>
</evidence>
<dbReference type="PANTHER" id="PTHR43553:SF24">
    <property type="entry name" value="ENERGY-COUPLING FACTOR TRANSPORTER ATP-BINDING PROTEIN ECFA1"/>
    <property type="match status" value="1"/>
</dbReference>
<dbReference type="PANTHER" id="PTHR43553">
    <property type="entry name" value="HEAVY METAL TRANSPORTER"/>
    <property type="match status" value="1"/>
</dbReference>
<dbReference type="InterPro" id="IPR003439">
    <property type="entry name" value="ABC_transporter-like_ATP-bd"/>
</dbReference>
<evidence type="ECO:0000256" key="6">
    <source>
        <dbReference type="ARBA" id="ARBA00022840"/>
    </source>
</evidence>
<keyword evidence="7" id="KW-1278">Translocase</keyword>